<gene>
    <name evidence="2" type="ORF">BDV24DRAFT_123055</name>
</gene>
<proteinExistence type="predicted"/>
<dbReference type="EMBL" id="ML737115">
    <property type="protein sequence ID" value="KAE8346586.1"/>
    <property type="molecule type" value="Genomic_DNA"/>
</dbReference>
<keyword evidence="1" id="KW-1133">Transmembrane helix</keyword>
<keyword evidence="1" id="KW-0472">Membrane</keyword>
<protein>
    <submittedName>
        <fullName evidence="2">Uncharacterized protein</fullName>
    </submittedName>
</protein>
<dbReference type="AlphaFoldDB" id="A0A5N6YPQ2"/>
<keyword evidence="1" id="KW-0812">Transmembrane</keyword>
<accession>A0A5N6YPQ2</accession>
<organism evidence="2">
    <name type="scientific">Aspergillus arachidicola</name>
    <dbReference type="NCBI Taxonomy" id="656916"/>
    <lineage>
        <taxon>Eukaryota</taxon>
        <taxon>Fungi</taxon>
        <taxon>Dikarya</taxon>
        <taxon>Ascomycota</taxon>
        <taxon>Pezizomycotina</taxon>
        <taxon>Eurotiomycetes</taxon>
        <taxon>Eurotiomycetidae</taxon>
        <taxon>Eurotiales</taxon>
        <taxon>Aspergillaceae</taxon>
        <taxon>Aspergillus</taxon>
        <taxon>Aspergillus subgen. Circumdati</taxon>
    </lineage>
</organism>
<evidence type="ECO:0000256" key="1">
    <source>
        <dbReference type="SAM" id="Phobius"/>
    </source>
</evidence>
<evidence type="ECO:0000313" key="2">
    <source>
        <dbReference type="EMBL" id="KAE8346586.1"/>
    </source>
</evidence>
<feature type="transmembrane region" description="Helical" evidence="1">
    <location>
        <begin position="12"/>
        <end position="33"/>
    </location>
</feature>
<reference evidence="2" key="1">
    <citation type="submission" date="2019-04" db="EMBL/GenBank/DDBJ databases">
        <title>Friends and foes A comparative genomics study of 23 Aspergillus species from section Flavi.</title>
        <authorList>
            <consortium name="DOE Joint Genome Institute"/>
            <person name="Kjaerbolling I."/>
            <person name="Vesth T."/>
            <person name="Frisvad J.C."/>
            <person name="Nybo J.L."/>
            <person name="Theobald S."/>
            <person name="Kildgaard S."/>
            <person name="Isbrandt T."/>
            <person name="Kuo A."/>
            <person name="Sato A."/>
            <person name="Lyhne E.K."/>
            <person name="Kogle M.E."/>
            <person name="Wiebenga A."/>
            <person name="Kun R.S."/>
            <person name="Lubbers R.J."/>
            <person name="Makela M.R."/>
            <person name="Barry K."/>
            <person name="Chovatia M."/>
            <person name="Clum A."/>
            <person name="Daum C."/>
            <person name="Haridas S."/>
            <person name="He G."/>
            <person name="LaButti K."/>
            <person name="Lipzen A."/>
            <person name="Mondo S."/>
            <person name="Riley R."/>
            <person name="Salamov A."/>
            <person name="Simmons B.A."/>
            <person name="Magnuson J.K."/>
            <person name="Henrissat B."/>
            <person name="Mortensen U.H."/>
            <person name="Larsen T.O."/>
            <person name="Devries R.P."/>
            <person name="Grigoriev I.V."/>
            <person name="Machida M."/>
            <person name="Baker S.E."/>
            <person name="Andersen M.R."/>
        </authorList>
    </citation>
    <scope>NUCLEOTIDE SEQUENCE</scope>
    <source>
        <strain evidence="2">CBS 117612</strain>
    </source>
</reference>
<name>A0A5N6YPQ2_9EURO</name>
<sequence>MAMSLPNLQECFTAPVVVLFISVTALLMGKVYYSLREEPIQEPKVSDNRDRGVGCYEIGVFIIISMDRKVDREHQGKI</sequence>
<dbReference type="Proteomes" id="UP000325558">
    <property type="component" value="Unassembled WGS sequence"/>
</dbReference>